<keyword evidence="3" id="KW-1185">Reference proteome</keyword>
<dbReference type="AlphaFoldDB" id="A0AAU9RCN2"/>
<feature type="transmembrane region" description="Helical" evidence="1">
    <location>
        <begin position="85"/>
        <end position="104"/>
    </location>
</feature>
<organism evidence="2 3">
    <name type="scientific">Thlaspi arvense</name>
    <name type="common">Field penny-cress</name>
    <dbReference type="NCBI Taxonomy" id="13288"/>
    <lineage>
        <taxon>Eukaryota</taxon>
        <taxon>Viridiplantae</taxon>
        <taxon>Streptophyta</taxon>
        <taxon>Embryophyta</taxon>
        <taxon>Tracheophyta</taxon>
        <taxon>Spermatophyta</taxon>
        <taxon>Magnoliopsida</taxon>
        <taxon>eudicotyledons</taxon>
        <taxon>Gunneridae</taxon>
        <taxon>Pentapetalae</taxon>
        <taxon>rosids</taxon>
        <taxon>malvids</taxon>
        <taxon>Brassicales</taxon>
        <taxon>Brassicaceae</taxon>
        <taxon>Thlaspideae</taxon>
        <taxon>Thlaspi</taxon>
    </lineage>
</organism>
<name>A0AAU9RCN2_THLAR</name>
<accession>A0AAU9RCN2</accession>
<keyword evidence="1" id="KW-0472">Membrane</keyword>
<dbReference type="GO" id="GO:0006629">
    <property type="term" value="P:lipid metabolic process"/>
    <property type="evidence" value="ECO:0007669"/>
    <property type="project" value="InterPro"/>
</dbReference>
<dbReference type="PANTHER" id="PTHR46086:SF21">
    <property type="entry name" value="TRIACYLGLYCEROL LIPASE-LIKE 1"/>
    <property type="match status" value="1"/>
</dbReference>
<protein>
    <submittedName>
        <fullName evidence="2">Uncharacterized protein</fullName>
    </submittedName>
</protein>
<dbReference type="PANTHER" id="PTHR46086">
    <property type="entry name" value="ALPHA/BETA-HYDROLASES SUPERFAMILY PROTEIN"/>
    <property type="match status" value="1"/>
</dbReference>
<evidence type="ECO:0000256" key="1">
    <source>
        <dbReference type="SAM" id="Phobius"/>
    </source>
</evidence>
<dbReference type="Proteomes" id="UP000836841">
    <property type="component" value="Chromosome 1"/>
</dbReference>
<dbReference type="InterPro" id="IPR044819">
    <property type="entry name" value="OBL-like"/>
</dbReference>
<sequence>PRSSLHDSQINLSLLSSYFWAKNFSSIHFVKMSETKMKFCKSHFLVDPTKASVLDLLLLIFSPNLTSKRFIDSPPDTLKSARRTFASRWMIALAILVQKILIFIRKPLEFIGYLLTYWPNLLTANGGFFNVLLHLLTGKLVKPDESSVTYASFIGCTDRRVELDEKINAGTIEYKSMLSIMACKIAYENKSFITSVVKNTWKMGFVDYYDFYNGNAFLYSFWAIMRY</sequence>
<dbReference type="EMBL" id="OU466857">
    <property type="protein sequence ID" value="CAH2035769.1"/>
    <property type="molecule type" value="Genomic_DNA"/>
</dbReference>
<reference evidence="2 3" key="1">
    <citation type="submission" date="2022-03" db="EMBL/GenBank/DDBJ databases">
        <authorList>
            <person name="Nunn A."/>
            <person name="Chopra R."/>
            <person name="Nunn A."/>
            <person name="Contreras Garrido A."/>
        </authorList>
    </citation>
    <scope>NUCLEOTIDE SEQUENCE [LARGE SCALE GENOMIC DNA]</scope>
</reference>
<dbReference type="GO" id="GO:0004806">
    <property type="term" value="F:triacylglycerol lipase activity"/>
    <property type="evidence" value="ECO:0007669"/>
    <property type="project" value="InterPro"/>
</dbReference>
<feature type="transmembrane region" description="Helical" evidence="1">
    <location>
        <begin position="110"/>
        <end position="133"/>
    </location>
</feature>
<proteinExistence type="predicted"/>
<keyword evidence="1" id="KW-1133">Transmembrane helix</keyword>
<keyword evidence="1" id="KW-0812">Transmembrane</keyword>
<feature type="non-terminal residue" evidence="2">
    <location>
        <position position="1"/>
    </location>
</feature>
<evidence type="ECO:0000313" key="3">
    <source>
        <dbReference type="Proteomes" id="UP000836841"/>
    </source>
</evidence>
<gene>
    <name evidence="2" type="ORF">TAV2_LOCUS1749</name>
</gene>
<evidence type="ECO:0000313" key="2">
    <source>
        <dbReference type="EMBL" id="CAH2035769.1"/>
    </source>
</evidence>